<dbReference type="Gene3D" id="1.10.510.10">
    <property type="entry name" value="Transferase(Phosphotransferase) domain 1"/>
    <property type="match status" value="1"/>
</dbReference>
<evidence type="ECO:0000256" key="9">
    <source>
        <dbReference type="ARBA" id="ARBA00022840"/>
    </source>
</evidence>
<feature type="transmembrane region" description="Helical" evidence="20">
    <location>
        <begin position="68"/>
        <end position="92"/>
    </location>
</feature>
<dbReference type="InterPro" id="IPR001245">
    <property type="entry name" value="Ser-Thr/Tyr_kinase_cat_dom"/>
</dbReference>
<sequence length="533" mass="59384">MCSEDPCAALVSRLNRLSVNAPLGGGGYVAMQFVATVQVLVFNDRGETASGDSRHVVVVDSESPPANVIYIAVGSACVLIVIIVVGMAVYYVHNNKAHHQQADALQESRNGSTGNAHTTFLKVHSSLPNNMIGTSASSCASNASFKRLPSYNMLDDKASQELHERIVELTIPRSSVQLHRVVLEGTFGRVYHGSYIQGKDGPEEQVLPLEPTTDHASQVQISLLLQEGMTMYNLHHKNILSVLGVSIEDHTAPYVIYSNQEFTNLKSVDEDMAVCGEVTDADIVAEILNNNIQAEDGASGDEEDISSIVQKRPILSVAEAIDHIQELRLFLKVATMFLQMCKLCPEGVAHTLTTQEVVGMALQIIQGMQFLHKKHLLHRDLATRNCVVDPEFHVRITEQALARDLFPADYHCLGDNFNRPVKWLAIESLVHNTFSTVSDVWSYGVLLWELTTLAQQPYVEIDPFEMAAYLRDGYRLSQPINCPDELFAVMAYCWAMSPDERPTFSQLQICLQDFYKQLTKYYYNFAMMSYLES</sequence>
<dbReference type="GO" id="GO:0007169">
    <property type="term" value="P:cell surface receptor protein tyrosine kinase signaling pathway"/>
    <property type="evidence" value="ECO:0007669"/>
    <property type="project" value="TreeGrafter"/>
</dbReference>
<keyword evidence="7 17" id="KW-0547">Nucleotide-binding</keyword>
<evidence type="ECO:0000256" key="4">
    <source>
        <dbReference type="ARBA" id="ARBA00022679"/>
    </source>
</evidence>
<dbReference type="GO" id="GO:0046872">
    <property type="term" value="F:metal ion binding"/>
    <property type="evidence" value="ECO:0007669"/>
    <property type="project" value="UniProtKB-KW"/>
</dbReference>
<evidence type="ECO:0000256" key="16">
    <source>
        <dbReference type="PIRSR" id="PIRSR000615-1"/>
    </source>
</evidence>
<dbReference type="GO" id="GO:0005524">
    <property type="term" value="F:ATP binding"/>
    <property type="evidence" value="ECO:0007669"/>
    <property type="project" value="UniProtKB-KW"/>
</dbReference>
<dbReference type="PANTHER" id="PTHR24416:SF349">
    <property type="entry name" value="TYROSINE-PROTEIN KINASE RYK"/>
    <property type="match status" value="1"/>
</dbReference>
<feature type="domain" description="Protein kinase" evidence="21">
    <location>
        <begin position="176"/>
        <end position="515"/>
    </location>
</feature>
<keyword evidence="4" id="KW-0808">Transferase</keyword>
<dbReference type="GO" id="GO:0051897">
    <property type="term" value="P:positive regulation of phosphatidylinositol 3-kinase/protein kinase B signal transduction"/>
    <property type="evidence" value="ECO:0007669"/>
    <property type="project" value="TreeGrafter"/>
</dbReference>
<keyword evidence="12 20" id="KW-0472">Membrane</keyword>
<keyword evidence="14" id="KW-0675">Receptor</keyword>
<dbReference type="GO" id="GO:0043235">
    <property type="term" value="C:receptor complex"/>
    <property type="evidence" value="ECO:0007669"/>
    <property type="project" value="TreeGrafter"/>
</dbReference>
<evidence type="ECO:0000256" key="8">
    <source>
        <dbReference type="ARBA" id="ARBA00022777"/>
    </source>
</evidence>
<accession>A0A7R9JX60</accession>
<dbReference type="EMBL" id="OE840356">
    <property type="protein sequence ID" value="CAD7590167.1"/>
    <property type="molecule type" value="Genomic_DNA"/>
</dbReference>
<organism evidence="22">
    <name type="scientific">Timema genevievae</name>
    <name type="common">Walking stick</name>
    <dbReference type="NCBI Taxonomy" id="629358"/>
    <lineage>
        <taxon>Eukaryota</taxon>
        <taxon>Metazoa</taxon>
        <taxon>Ecdysozoa</taxon>
        <taxon>Arthropoda</taxon>
        <taxon>Hexapoda</taxon>
        <taxon>Insecta</taxon>
        <taxon>Pterygota</taxon>
        <taxon>Neoptera</taxon>
        <taxon>Polyneoptera</taxon>
        <taxon>Phasmatodea</taxon>
        <taxon>Timematodea</taxon>
        <taxon>Timematoidea</taxon>
        <taxon>Timematidae</taxon>
        <taxon>Timema</taxon>
    </lineage>
</organism>
<evidence type="ECO:0000259" key="21">
    <source>
        <dbReference type="PROSITE" id="PS50011"/>
    </source>
</evidence>
<evidence type="ECO:0000256" key="5">
    <source>
        <dbReference type="ARBA" id="ARBA00022692"/>
    </source>
</evidence>
<evidence type="ECO:0000256" key="15">
    <source>
        <dbReference type="ARBA" id="ARBA00023180"/>
    </source>
</evidence>
<evidence type="ECO:0000256" key="14">
    <source>
        <dbReference type="ARBA" id="ARBA00023170"/>
    </source>
</evidence>
<dbReference type="PROSITE" id="PS50011">
    <property type="entry name" value="PROTEIN_KINASE_DOM"/>
    <property type="match status" value="1"/>
</dbReference>
<dbReference type="GO" id="GO:0007155">
    <property type="term" value="P:cell adhesion"/>
    <property type="evidence" value="ECO:0007669"/>
    <property type="project" value="UniProtKB-KW"/>
</dbReference>
<dbReference type="FunFam" id="1.10.510.10:FF:000165">
    <property type="entry name" value="Tyrosine-protein kinase RYK"/>
    <property type="match status" value="1"/>
</dbReference>
<evidence type="ECO:0000256" key="7">
    <source>
        <dbReference type="ARBA" id="ARBA00022741"/>
    </source>
</evidence>
<evidence type="ECO:0000256" key="19">
    <source>
        <dbReference type="PIRSR" id="PIRSR000615-4"/>
    </source>
</evidence>
<dbReference type="InterPro" id="IPR050122">
    <property type="entry name" value="RTK"/>
</dbReference>
<dbReference type="InterPro" id="IPR000719">
    <property type="entry name" value="Prot_kinase_dom"/>
</dbReference>
<dbReference type="Pfam" id="PF07714">
    <property type="entry name" value="PK_Tyr_Ser-Thr"/>
    <property type="match status" value="1"/>
</dbReference>
<feature type="site" description="Important for interaction with phosphotyrosine-binding proteins" evidence="19">
    <location>
        <position position="523"/>
    </location>
</feature>
<dbReference type="Gene3D" id="3.30.200.20">
    <property type="entry name" value="Phosphorylase Kinase, domain 1"/>
    <property type="match status" value="1"/>
</dbReference>
<evidence type="ECO:0000256" key="1">
    <source>
        <dbReference type="ARBA" id="ARBA00004162"/>
    </source>
</evidence>
<proteinExistence type="predicted"/>
<dbReference type="GO" id="GO:0010976">
    <property type="term" value="P:positive regulation of neuron projection development"/>
    <property type="evidence" value="ECO:0007669"/>
    <property type="project" value="TreeGrafter"/>
</dbReference>
<dbReference type="PANTHER" id="PTHR24416">
    <property type="entry name" value="TYROSINE-PROTEIN KINASE RECEPTOR"/>
    <property type="match status" value="1"/>
</dbReference>
<evidence type="ECO:0000256" key="13">
    <source>
        <dbReference type="ARBA" id="ARBA00023137"/>
    </source>
</evidence>
<keyword evidence="6" id="KW-0732">Signal</keyword>
<keyword evidence="18" id="KW-0460">Magnesium</keyword>
<dbReference type="PRINTS" id="PR00109">
    <property type="entry name" value="TYRKINASE"/>
</dbReference>
<keyword evidence="18" id="KW-0479">Metal-binding</keyword>
<evidence type="ECO:0000256" key="2">
    <source>
        <dbReference type="ARBA" id="ARBA00011902"/>
    </source>
</evidence>
<dbReference type="GO" id="GO:0004714">
    <property type="term" value="F:transmembrane receptor protein tyrosine kinase activity"/>
    <property type="evidence" value="ECO:0007669"/>
    <property type="project" value="UniProtKB-EC"/>
</dbReference>
<dbReference type="InterPro" id="IPR011009">
    <property type="entry name" value="Kinase-like_dom_sf"/>
</dbReference>
<keyword evidence="8" id="KW-0418">Kinase</keyword>
<evidence type="ECO:0000256" key="3">
    <source>
        <dbReference type="ARBA" id="ARBA00022553"/>
    </source>
</evidence>
<keyword evidence="13" id="KW-0829">Tyrosine-protein kinase</keyword>
<evidence type="ECO:0000256" key="10">
    <source>
        <dbReference type="ARBA" id="ARBA00022889"/>
    </source>
</evidence>
<keyword evidence="9 17" id="KW-0067">ATP-binding</keyword>
<evidence type="ECO:0000256" key="11">
    <source>
        <dbReference type="ARBA" id="ARBA00022989"/>
    </source>
</evidence>
<feature type="binding site" evidence="17">
    <location>
        <position position="384"/>
    </location>
    <ligand>
        <name>ATP</name>
        <dbReference type="ChEBI" id="CHEBI:30616"/>
    </ligand>
</feature>
<dbReference type="GO" id="GO:0005886">
    <property type="term" value="C:plasma membrane"/>
    <property type="evidence" value="ECO:0007669"/>
    <property type="project" value="UniProtKB-SubCell"/>
</dbReference>
<evidence type="ECO:0000256" key="18">
    <source>
        <dbReference type="PIRSR" id="PIRSR000615-3"/>
    </source>
</evidence>
<dbReference type="PROSITE" id="PS00109">
    <property type="entry name" value="PROTEIN_KINASE_TYR"/>
    <property type="match status" value="1"/>
</dbReference>
<keyword evidence="10" id="KW-0130">Cell adhesion</keyword>
<dbReference type="FunFam" id="3.30.200.20:FF:000502">
    <property type="entry name" value="Tyrosine-protein kinase Drl"/>
    <property type="match status" value="1"/>
</dbReference>
<evidence type="ECO:0000256" key="20">
    <source>
        <dbReference type="SAM" id="Phobius"/>
    </source>
</evidence>
<name>A0A7R9JX60_TIMGE</name>
<evidence type="ECO:0000256" key="12">
    <source>
        <dbReference type="ARBA" id="ARBA00023136"/>
    </source>
</evidence>
<dbReference type="EC" id="2.7.10.1" evidence="2"/>
<reference evidence="22" key="1">
    <citation type="submission" date="2020-11" db="EMBL/GenBank/DDBJ databases">
        <authorList>
            <person name="Tran Van P."/>
        </authorList>
    </citation>
    <scope>NUCLEOTIDE SEQUENCE</scope>
</reference>
<dbReference type="SMART" id="SM00219">
    <property type="entry name" value="TyrKc"/>
    <property type="match status" value="1"/>
</dbReference>
<dbReference type="AlphaFoldDB" id="A0A7R9JX60"/>
<dbReference type="InterPro" id="IPR008266">
    <property type="entry name" value="Tyr_kinase_AS"/>
</dbReference>
<evidence type="ECO:0000313" key="22">
    <source>
        <dbReference type="EMBL" id="CAD7590167.1"/>
    </source>
</evidence>
<keyword evidence="5 20" id="KW-0812">Transmembrane</keyword>
<evidence type="ECO:0000256" key="6">
    <source>
        <dbReference type="ARBA" id="ARBA00022729"/>
    </source>
</evidence>
<comment type="subcellular location">
    <subcellularLocation>
        <location evidence="1">Cell membrane</location>
        <topology evidence="1">Single-pass membrane protein</topology>
    </subcellularLocation>
</comment>
<protein>
    <recommendedName>
        <fullName evidence="2">receptor protein-tyrosine kinase</fullName>
        <ecNumber evidence="2">2.7.10.1</ecNumber>
    </recommendedName>
</protein>
<keyword evidence="11 20" id="KW-1133">Transmembrane helix</keyword>
<feature type="active site" description="Proton acceptor" evidence="16">
    <location>
        <position position="380"/>
    </location>
</feature>
<keyword evidence="3" id="KW-0597">Phosphoprotein</keyword>
<feature type="binding site" evidence="18">
    <location>
        <position position="385"/>
    </location>
    <ligand>
        <name>Mg(2+)</name>
        <dbReference type="ChEBI" id="CHEBI:18420"/>
    </ligand>
</feature>
<gene>
    <name evidence="22" type="ORF">TGEB3V08_LOCUS4027</name>
</gene>
<dbReference type="SUPFAM" id="SSF56112">
    <property type="entry name" value="Protein kinase-like (PK-like)"/>
    <property type="match status" value="1"/>
</dbReference>
<dbReference type="InterPro" id="IPR020635">
    <property type="entry name" value="Tyr_kinase_cat_dom"/>
</dbReference>
<keyword evidence="15" id="KW-0325">Glycoprotein</keyword>
<dbReference type="GO" id="GO:0007409">
    <property type="term" value="P:axonogenesis"/>
    <property type="evidence" value="ECO:0007669"/>
    <property type="project" value="TreeGrafter"/>
</dbReference>
<evidence type="ECO:0000256" key="17">
    <source>
        <dbReference type="PIRSR" id="PIRSR000615-2"/>
    </source>
</evidence>